<keyword evidence="2" id="KW-1185">Reference proteome</keyword>
<proteinExistence type="predicted"/>
<evidence type="ECO:0000313" key="2">
    <source>
        <dbReference type="Proteomes" id="UP001497602"/>
    </source>
</evidence>
<sequence length="205" mass="23034">MKKYICIIGILTFSLFFFSCEKNDEIELLESQSEIKVNKNAKNVKAKSPFSPVTTIRTGAGSYMKIIGDWATGGGFAGIRFEIGDFRYDVLYDVGPSHIRKITVEDVLNKNKDGSSKIKVIDTSNMTQNIYRVNGKTYLDIVSPSLSRSIWTIALFAHSNTGRGKLKVTVDVAEGTYLLGSSKLLTRWNNYSEYSFKNLKHSNLY</sequence>
<gene>
    <name evidence="1" type="ORF">T190115A13A_10095</name>
</gene>
<accession>A0ABM9PJW4</accession>
<dbReference type="EMBL" id="CAXJRC010000011">
    <property type="protein sequence ID" value="CAL2105939.1"/>
    <property type="molecule type" value="Genomic_DNA"/>
</dbReference>
<dbReference type="PROSITE" id="PS51257">
    <property type="entry name" value="PROKAR_LIPOPROTEIN"/>
    <property type="match status" value="1"/>
</dbReference>
<reference evidence="1 2" key="1">
    <citation type="submission" date="2024-05" db="EMBL/GenBank/DDBJ databases">
        <authorList>
            <person name="Duchaud E."/>
        </authorList>
    </citation>
    <scope>NUCLEOTIDE SEQUENCE [LARGE SCALE GENOMIC DNA]</scope>
    <source>
        <strain evidence="1">Ena-SAMPLE-TAB-13-05-2024-13:56:06:370-140305</strain>
    </source>
</reference>
<evidence type="ECO:0000313" key="1">
    <source>
        <dbReference type="EMBL" id="CAL2105939.1"/>
    </source>
</evidence>
<dbReference type="RefSeq" id="WP_348737767.1">
    <property type="nucleotide sequence ID" value="NZ_CAXJRC010000011.1"/>
</dbReference>
<name>A0ABM9PJW4_9FLAO</name>
<protein>
    <submittedName>
        <fullName evidence="1">Uncharacterized protein</fullName>
    </submittedName>
</protein>
<organism evidence="1 2">
    <name type="scientific">Tenacibaculum vairaonense</name>
    <dbReference type="NCBI Taxonomy" id="3137860"/>
    <lineage>
        <taxon>Bacteria</taxon>
        <taxon>Pseudomonadati</taxon>
        <taxon>Bacteroidota</taxon>
        <taxon>Flavobacteriia</taxon>
        <taxon>Flavobacteriales</taxon>
        <taxon>Flavobacteriaceae</taxon>
        <taxon>Tenacibaculum</taxon>
    </lineage>
</organism>
<comment type="caution">
    <text evidence="1">The sequence shown here is derived from an EMBL/GenBank/DDBJ whole genome shotgun (WGS) entry which is preliminary data.</text>
</comment>
<dbReference type="Proteomes" id="UP001497602">
    <property type="component" value="Unassembled WGS sequence"/>
</dbReference>